<gene>
    <name evidence="2" type="ORF">CCACVL1_04677</name>
</gene>
<evidence type="ECO:0000313" key="2">
    <source>
        <dbReference type="EMBL" id="OMO97065.1"/>
    </source>
</evidence>
<name>A0A1R3JQG3_COCAP</name>
<keyword evidence="3" id="KW-1185">Reference proteome</keyword>
<dbReference type="Gramene" id="OMO97065">
    <property type="protein sequence ID" value="OMO97065"/>
    <property type="gene ID" value="CCACVL1_04677"/>
</dbReference>
<sequence length="20" mass="2239">MKNPFKPETQFEPSLGPPPP</sequence>
<reference evidence="2 3" key="1">
    <citation type="submission" date="2013-09" db="EMBL/GenBank/DDBJ databases">
        <title>Corchorus capsularis genome sequencing.</title>
        <authorList>
            <person name="Alam M."/>
            <person name="Haque M.S."/>
            <person name="Islam M.S."/>
            <person name="Emdad E.M."/>
            <person name="Islam M.M."/>
            <person name="Ahmed B."/>
            <person name="Halim A."/>
            <person name="Hossen Q.M.M."/>
            <person name="Hossain M.Z."/>
            <person name="Ahmed R."/>
            <person name="Khan M.M."/>
            <person name="Islam R."/>
            <person name="Rashid M.M."/>
            <person name="Khan S.A."/>
            <person name="Rahman M.S."/>
            <person name="Alam M."/>
        </authorList>
    </citation>
    <scope>NUCLEOTIDE SEQUENCE [LARGE SCALE GENOMIC DNA]</scope>
    <source>
        <strain evidence="3">cv. CVL-1</strain>
        <tissue evidence="2">Whole seedling</tissue>
    </source>
</reference>
<evidence type="ECO:0000313" key="3">
    <source>
        <dbReference type="Proteomes" id="UP000188268"/>
    </source>
</evidence>
<evidence type="ECO:0000256" key="1">
    <source>
        <dbReference type="SAM" id="MobiDB-lite"/>
    </source>
</evidence>
<accession>A0A1R3JQG3</accession>
<dbReference type="EMBL" id="AWWV01007283">
    <property type="protein sequence ID" value="OMO97065.1"/>
    <property type="molecule type" value="Genomic_DNA"/>
</dbReference>
<organism evidence="2 3">
    <name type="scientific">Corchorus capsularis</name>
    <name type="common">Jute</name>
    <dbReference type="NCBI Taxonomy" id="210143"/>
    <lineage>
        <taxon>Eukaryota</taxon>
        <taxon>Viridiplantae</taxon>
        <taxon>Streptophyta</taxon>
        <taxon>Embryophyta</taxon>
        <taxon>Tracheophyta</taxon>
        <taxon>Spermatophyta</taxon>
        <taxon>Magnoliopsida</taxon>
        <taxon>eudicotyledons</taxon>
        <taxon>Gunneridae</taxon>
        <taxon>Pentapetalae</taxon>
        <taxon>rosids</taxon>
        <taxon>malvids</taxon>
        <taxon>Malvales</taxon>
        <taxon>Malvaceae</taxon>
        <taxon>Grewioideae</taxon>
        <taxon>Apeibeae</taxon>
        <taxon>Corchorus</taxon>
    </lineage>
</organism>
<dbReference type="AlphaFoldDB" id="A0A1R3JQG3"/>
<feature type="region of interest" description="Disordered" evidence="1">
    <location>
        <begin position="1"/>
        <end position="20"/>
    </location>
</feature>
<comment type="caution">
    <text evidence="2">The sequence shown here is derived from an EMBL/GenBank/DDBJ whole genome shotgun (WGS) entry which is preliminary data.</text>
</comment>
<dbReference type="Proteomes" id="UP000188268">
    <property type="component" value="Unassembled WGS sequence"/>
</dbReference>
<protein>
    <submittedName>
        <fullName evidence="2">Uncharacterized protein</fullName>
    </submittedName>
</protein>
<proteinExistence type="predicted"/>